<evidence type="ECO:0000259" key="4">
    <source>
        <dbReference type="PROSITE" id="PS50949"/>
    </source>
</evidence>
<dbReference type="SMART" id="SM00895">
    <property type="entry name" value="FCD"/>
    <property type="match status" value="1"/>
</dbReference>
<dbReference type="PANTHER" id="PTHR43537:SF5">
    <property type="entry name" value="UXU OPERON TRANSCRIPTIONAL REGULATOR"/>
    <property type="match status" value="1"/>
</dbReference>
<dbReference type="InterPro" id="IPR011711">
    <property type="entry name" value="GntR_C"/>
</dbReference>
<dbReference type="RefSeq" id="WP_349217252.1">
    <property type="nucleotide sequence ID" value="NZ_JBBMFA010000116.1"/>
</dbReference>
<dbReference type="InterPro" id="IPR036390">
    <property type="entry name" value="WH_DNA-bd_sf"/>
</dbReference>
<feature type="domain" description="HTH gntR-type" evidence="4">
    <location>
        <begin position="10"/>
        <end position="78"/>
    </location>
</feature>
<dbReference type="Pfam" id="PF07729">
    <property type="entry name" value="FCD"/>
    <property type="match status" value="1"/>
</dbReference>
<keyword evidence="1" id="KW-0805">Transcription regulation</keyword>
<dbReference type="SMART" id="SM00345">
    <property type="entry name" value="HTH_GNTR"/>
    <property type="match status" value="1"/>
</dbReference>
<dbReference type="CDD" id="cd07377">
    <property type="entry name" value="WHTH_GntR"/>
    <property type="match status" value="1"/>
</dbReference>
<dbReference type="Proteomes" id="UP001477672">
    <property type="component" value="Unassembled WGS sequence"/>
</dbReference>
<reference evidence="5 6" key="1">
    <citation type="submission" date="2024-03" db="EMBL/GenBank/DDBJ databases">
        <title>Human intestinal bacterial collection.</title>
        <authorList>
            <person name="Pauvert C."/>
            <person name="Hitch T.C.A."/>
            <person name="Clavel T."/>
        </authorList>
    </citation>
    <scope>NUCLEOTIDE SEQUENCE [LARGE SCALE GENOMIC DNA]</scope>
    <source>
        <strain evidence="5 6">CLA-JM-H11</strain>
    </source>
</reference>
<organism evidence="5 6">
    <name type="scientific">Ruthenibacterium intestinale</name>
    <dbReference type="NCBI Taxonomy" id="3133163"/>
    <lineage>
        <taxon>Bacteria</taxon>
        <taxon>Bacillati</taxon>
        <taxon>Bacillota</taxon>
        <taxon>Clostridia</taxon>
        <taxon>Eubacteriales</taxon>
        <taxon>Oscillospiraceae</taxon>
        <taxon>Ruthenibacterium</taxon>
    </lineage>
</organism>
<dbReference type="Pfam" id="PF00392">
    <property type="entry name" value="GntR"/>
    <property type="match status" value="1"/>
</dbReference>
<evidence type="ECO:0000313" key="6">
    <source>
        <dbReference type="Proteomes" id="UP001477672"/>
    </source>
</evidence>
<evidence type="ECO:0000256" key="3">
    <source>
        <dbReference type="ARBA" id="ARBA00023163"/>
    </source>
</evidence>
<gene>
    <name evidence="5" type="ORF">WMO24_15290</name>
</gene>
<evidence type="ECO:0000313" key="5">
    <source>
        <dbReference type="EMBL" id="MEQ2521780.1"/>
    </source>
</evidence>
<dbReference type="InterPro" id="IPR008920">
    <property type="entry name" value="TF_FadR/GntR_C"/>
</dbReference>
<proteinExistence type="predicted"/>
<dbReference type="InterPro" id="IPR036388">
    <property type="entry name" value="WH-like_DNA-bd_sf"/>
</dbReference>
<name>A0ABV1GIV7_9FIRM</name>
<keyword evidence="6" id="KW-1185">Reference proteome</keyword>
<sequence>MFREVKQNNKPLPVLAADEITKLIVDGVFKPGDRLPNEYELAQRLGVGRSTVREAIKLLVSQNVLEIHRGNGTFVCEQTGVAADPLGLKFIPGKKKLGLDLCEIRFMIEPKIAMLAAQNATPEEVDQMQALCDEIRDQIYAGENYGEKDRELHTLIATCTRNSVIPNLIPILNEAIPLFIDITRQQVKMETIQTHQAVVDAIRARDPQAAYDAMWQHLVDNKRSIEAIPDDV</sequence>
<comment type="caution">
    <text evidence="5">The sequence shown here is derived from an EMBL/GenBank/DDBJ whole genome shotgun (WGS) entry which is preliminary data.</text>
</comment>
<keyword evidence="2" id="KW-0238">DNA-binding</keyword>
<dbReference type="Gene3D" id="1.20.120.530">
    <property type="entry name" value="GntR ligand-binding domain-like"/>
    <property type="match status" value="1"/>
</dbReference>
<dbReference type="PRINTS" id="PR00035">
    <property type="entry name" value="HTHGNTR"/>
</dbReference>
<accession>A0ABV1GIV7</accession>
<evidence type="ECO:0000256" key="1">
    <source>
        <dbReference type="ARBA" id="ARBA00023015"/>
    </source>
</evidence>
<dbReference type="InterPro" id="IPR000524">
    <property type="entry name" value="Tscrpt_reg_HTH_GntR"/>
</dbReference>
<protein>
    <submittedName>
        <fullName evidence="5">FadR/GntR family transcriptional regulator</fullName>
    </submittedName>
</protein>
<dbReference type="PANTHER" id="PTHR43537">
    <property type="entry name" value="TRANSCRIPTIONAL REGULATOR, GNTR FAMILY"/>
    <property type="match status" value="1"/>
</dbReference>
<dbReference type="SUPFAM" id="SSF48008">
    <property type="entry name" value="GntR ligand-binding domain-like"/>
    <property type="match status" value="1"/>
</dbReference>
<keyword evidence="3" id="KW-0804">Transcription</keyword>
<evidence type="ECO:0000256" key="2">
    <source>
        <dbReference type="ARBA" id="ARBA00023125"/>
    </source>
</evidence>
<dbReference type="EMBL" id="JBBMFA010000116">
    <property type="protein sequence ID" value="MEQ2521780.1"/>
    <property type="molecule type" value="Genomic_DNA"/>
</dbReference>
<dbReference type="SUPFAM" id="SSF46785">
    <property type="entry name" value="Winged helix' DNA-binding domain"/>
    <property type="match status" value="1"/>
</dbReference>
<dbReference type="Gene3D" id="1.10.10.10">
    <property type="entry name" value="Winged helix-like DNA-binding domain superfamily/Winged helix DNA-binding domain"/>
    <property type="match status" value="1"/>
</dbReference>
<dbReference type="PROSITE" id="PS50949">
    <property type="entry name" value="HTH_GNTR"/>
    <property type="match status" value="1"/>
</dbReference>